<dbReference type="Pfam" id="PF00486">
    <property type="entry name" value="Trans_reg_C"/>
    <property type="match status" value="1"/>
</dbReference>
<dbReference type="InterPro" id="IPR027417">
    <property type="entry name" value="P-loop_NTPase"/>
</dbReference>
<dbReference type="PANTHER" id="PTHR35807:SF1">
    <property type="entry name" value="TRANSCRIPTIONAL REGULATOR REDD"/>
    <property type="match status" value="1"/>
</dbReference>
<dbReference type="Pfam" id="PF03704">
    <property type="entry name" value="BTAD"/>
    <property type="match status" value="1"/>
</dbReference>
<gene>
    <name evidence="9" type="ORF">SMD44_02798</name>
</gene>
<dbReference type="PRINTS" id="PR00364">
    <property type="entry name" value="DISEASERSIST"/>
</dbReference>
<keyword evidence="4 6" id="KW-0238">DNA-binding</keyword>
<evidence type="ECO:0000259" key="8">
    <source>
        <dbReference type="PROSITE" id="PS51755"/>
    </source>
</evidence>
<dbReference type="GO" id="GO:0003677">
    <property type="term" value="F:DNA binding"/>
    <property type="evidence" value="ECO:0007669"/>
    <property type="project" value="UniProtKB-UniRule"/>
</dbReference>
<dbReference type="OrthoDB" id="581105at2"/>
<dbReference type="InterPro" id="IPR016032">
    <property type="entry name" value="Sig_transdc_resp-reg_C-effctor"/>
</dbReference>
<evidence type="ECO:0000256" key="2">
    <source>
        <dbReference type="ARBA" id="ARBA00023012"/>
    </source>
</evidence>
<protein>
    <recommendedName>
        <fullName evidence="8">OmpR/PhoB-type domain-containing protein</fullName>
    </recommendedName>
</protein>
<dbReference type="InterPro" id="IPR019734">
    <property type="entry name" value="TPR_rpt"/>
</dbReference>
<keyword evidence="2" id="KW-0902">Two-component regulatory system</keyword>
<dbReference type="InterPro" id="IPR011990">
    <property type="entry name" value="TPR-like_helical_dom_sf"/>
</dbReference>
<dbReference type="SMART" id="SM00028">
    <property type="entry name" value="TPR"/>
    <property type="match status" value="7"/>
</dbReference>
<feature type="region of interest" description="Disordered" evidence="7">
    <location>
        <begin position="1233"/>
        <end position="1254"/>
    </location>
</feature>
<dbReference type="Proteomes" id="UP000195880">
    <property type="component" value="Chromosome"/>
</dbReference>
<proteinExistence type="inferred from homology"/>
<evidence type="ECO:0000313" key="10">
    <source>
        <dbReference type="Proteomes" id="UP000195880"/>
    </source>
</evidence>
<dbReference type="Pfam" id="PF13424">
    <property type="entry name" value="TPR_12"/>
    <property type="match status" value="2"/>
</dbReference>
<reference evidence="9 10" key="1">
    <citation type="submission" date="2017-05" db="EMBL/GenBank/DDBJ databases">
        <title>Streptomyces alboflavus Genome sequencing and assembly.</title>
        <authorList>
            <person name="Wang Y."/>
            <person name="Du B."/>
            <person name="Ding Y."/>
            <person name="Liu H."/>
            <person name="Hou Q."/>
            <person name="Liu K."/>
            <person name="Wang C."/>
            <person name="Yao L."/>
        </authorList>
    </citation>
    <scope>NUCLEOTIDE SEQUENCE [LARGE SCALE GENOMIC DNA]</scope>
    <source>
        <strain evidence="9 10">MDJK44</strain>
    </source>
</reference>
<dbReference type="SMART" id="SM01043">
    <property type="entry name" value="BTAD"/>
    <property type="match status" value="1"/>
</dbReference>
<evidence type="ECO:0000256" key="7">
    <source>
        <dbReference type="SAM" id="MobiDB-lite"/>
    </source>
</evidence>
<dbReference type="CDD" id="cd15831">
    <property type="entry name" value="BTAD"/>
    <property type="match status" value="1"/>
</dbReference>
<keyword evidence="10" id="KW-1185">Reference proteome</keyword>
<dbReference type="RefSeq" id="WP_087884033.1">
    <property type="nucleotide sequence ID" value="NZ_CP021748.1"/>
</dbReference>
<feature type="region of interest" description="Disordered" evidence="7">
    <location>
        <begin position="269"/>
        <end position="295"/>
    </location>
</feature>
<dbReference type="Gene3D" id="1.25.40.10">
    <property type="entry name" value="Tetratricopeptide repeat domain"/>
    <property type="match status" value="4"/>
</dbReference>
<accession>A0A1Z1WAH0</accession>
<dbReference type="Gene3D" id="1.10.10.10">
    <property type="entry name" value="Winged helix-like DNA-binding domain superfamily/Winged helix DNA-binding domain"/>
    <property type="match status" value="2"/>
</dbReference>
<dbReference type="AlphaFoldDB" id="A0A1Z1WAH0"/>
<dbReference type="SMART" id="SM00862">
    <property type="entry name" value="Trans_reg_C"/>
    <property type="match status" value="1"/>
</dbReference>
<dbReference type="SUPFAM" id="SSF46894">
    <property type="entry name" value="C-terminal effector domain of the bipartite response regulators"/>
    <property type="match status" value="1"/>
</dbReference>
<feature type="domain" description="OmpR/PhoB-type" evidence="8">
    <location>
        <begin position="5"/>
        <end position="109"/>
    </location>
</feature>
<keyword evidence="3" id="KW-0805">Transcription regulation</keyword>
<dbReference type="STRING" id="67267.GCA_000716675_03436"/>
<dbReference type="eggNOG" id="COG0457">
    <property type="taxonomic scope" value="Bacteria"/>
</dbReference>
<name>A0A1Z1WAH0_9ACTN</name>
<evidence type="ECO:0000256" key="1">
    <source>
        <dbReference type="ARBA" id="ARBA00005820"/>
    </source>
</evidence>
<dbReference type="EMBL" id="CP021748">
    <property type="protein sequence ID" value="ARX83380.1"/>
    <property type="molecule type" value="Genomic_DNA"/>
</dbReference>
<dbReference type="GO" id="GO:0006355">
    <property type="term" value="P:regulation of DNA-templated transcription"/>
    <property type="evidence" value="ECO:0007669"/>
    <property type="project" value="InterPro"/>
</dbReference>
<feature type="compositionally biased region" description="Basic and acidic residues" evidence="7">
    <location>
        <begin position="494"/>
        <end position="507"/>
    </location>
</feature>
<dbReference type="SUPFAM" id="SSF52540">
    <property type="entry name" value="P-loop containing nucleoside triphosphate hydrolases"/>
    <property type="match status" value="1"/>
</dbReference>
<dbReference type="PANTHER" id="PTHR35807">
    <property type="entry name" value="TRANSCRIPTIONAL REGULATOR REDD-RELATED"/>
    <property type="match status" value="1"/>
</dbReference>
<dbReference type="InterPro" id="IPR005158">
    <property type="entry name" value="BTAD"/>
</dbReference>
<sequence length="1254" mass="135375">MGSDDSGAAAGPLRFALLGPVRAWRGERVLDLGAPRQRSVAAVLLLGRGRPVARDQLVRAVWGEPAPAYAVPQLQKYVSALRRVLEPERSPRSPSGVLNWSASGYVLDVGPDGIDAAAFERGVGRGRAARARGDAEGAAEELRAALALWHGPDAPALSDVTSGFLDTERDRLAELRAAALEERVQADLDLGRHQEVVPELMRLVGDFPLRERFAGLLMLALYRCGRQGDALGAYRRMRRGLREELGVDPGAEVQELHGRILASAPSLDLDLDRPGVTDSAHGPGAGVPDGDGPPHLSVARAIEGLHQLPMDIPEFIGREAELRELVGETADMGTDTDTGTGTGVIVAVIEGMAGVGKTRLAVRAAHQLVAQGHFADVQLWADLKGFSPDRPPADPAHVLEGFLRLLGVPGDLVPEQLDARAALYRDRLAGRRALVVLDDAADEEQVRPLLPGTGSCLLLIISRRVLGGLDGARTTRLAPFSPKEAAALIDRVTERERPGADPPDHPGVESPQVPGPDDALLRVAELCGHLPLAVALAGRRLRTRPSWSTADLARRLEADEGRLRQLAVGGRTVDAAFALSYESLPEPRRRAFRLLALHPGTDCTPESAAALLGTDRDTTEDLLEALLDEHLLQSFAHGRYRHHDLLRLYAHGRTHAEDTEAARTAATLRLAHWYCDAAEDARHRLEPWWTPDGCPRTAAHPRPAPPESAAAALEWLERERANLTAVTEETTRLGRYDCTRRLAAAAHSFLGLHAYGTDSLAGLHLGLDAARRSGDLARQARAVRDIGLVHDGLGRHDEAAEHQLHALALSEEAGDARGVAEARCGLGRAHAARGRYGESGEQHRLALAVFRETGDRHGEARSLAGLGLADWFTRGTHHRSAARHRRAFALFQEVGDVRGHALETSRLGMAHWVFGNHEECAAHHRRALTLFEEAGDRRGQAVARSGLALAEWHLGRPDEADAHYQRALAAFRDTCDRQGEAMVLQRLGYVHWVTGRYGRGEAELRDALALCAGTGNRNTEAWTLTSLGHLCLRLRRDDEAKDLLRDGLALSRRLGDRHCESSGLLGLALTALNQGDPAACGRHARDSLTLARAIANPHGEAWAMIGVGLALVHGGGEVGVRAGGGVDHIGSGQDAGEEWFRRAAAVAERVREPHTESMARHELGRAAAHLERPAEAERHLRAALALRRRIQDRHGEAETRTELAALLRDTGRPDASRAEEEAASALYSGIPLHDRVPLAPWPPGPRAGTASDRP</sequence>
<dbReference type="eggNOG" id="COG3629">
    <property type="taxonomic scope" value="Bacteria"/>
</dbReference>
<evidence type="ECO:0000256" key="4">
    <source>
        <dbReference type="ARBA" id="ARBA00023125"/>
    </source>
</evidence>
<keyword evidence="5" id="KW-0804">Transcription</keyword>
<dbReference type="PROSITE" id="PS51755">
    <property type="entry name" value="OMPR_PHOB"/>
    <property type="match status" value="1"/>
</dbReference>
<evidence type="ECO:0000256" key="3">
    <source>
        <dbReference type="ARBA" id="ARBA00023015"/>
    </source>
</evidence>
<evidence type="ECO:0000256" key="6">
    <source>
        <dbReference type="PROSITE-ProRule" id="PRU01091"/>
    </source>
</evidence>
<dbReference type="InterPro" id="IPR001867">
    <property type="entry name" value="OmpR/PhoB-type_DNA-bd"/>
</dbReference>
<dbReference type="InterPro" id="IPR036388">
    <property type="entry name" value="WH-like_DNA-bd_sf"/>
</dbReference>
<dbReference type="SUPFAM" id="SSF48452">
    <property type="entry name" value="TPR-like"/>
    <property type="match status" value="4"/>
</dbReference>
<comment type="similarity">
    <text evidence="1">Belongs to the AfsR/DnrI/RedD regulatory family.</text>
</comment>
<feature type="DNA-binding region" description="OmpR/PhoB-type" evidence="6">
    <location>
        <begin position="5"/>
        <end position="109"/>
    </location>
</feature>
<dbReference type="Pfam" id="PF13374">
    <property type="entry name" value="TPR_10"/>
    <property type="match status" value="1"/>
</dbReference>
<dbReference type="GO" id="GO:0000160">
    <property type="term" value="P:phosphorelay signal transduction system"/>
    <property type="evidence" value="ECO:0007669"/>
    <property type="project" value="UniProtKB-KW"/>
</dbReference>
<dbReference type="Gene3D" id="3.40.50.300">
    <property type="entry name" value="P-loop containing nucleotide triphosphate hydrolases"/>
    <property type="match status" value="1"/>
</dbReference>
<organism evidence="9 10">
    <name type="scientific">Streptomyces alboflavus</name>
    <dbReference type="NCBI Taxonomy" id="67267"/>
    <lineage>
        <taxon>Bacteria</taxon>
        <taxon>Bacillati</taxon>
        <taxon>Actinomycetota</taxon>
        <taxon>Actinomycetes</taxon>
        <taxon>Kitasatosporales</taxon>
        <taxon>Streptomycetaceae</taxon>
        <taxon>Streptomyces</taxon>
    </lineage>
</organism>
<evidence type="ECO:0000313" key="9">
    <source>
        <dbReference type="EMBL" id="ARX83380.1"/>
    </source>
</evidence>
<dbReference type="KEGG" id="salf:SMD44_02798"/>
<dbReference type="InterPro" id="IPR051677">
    <property type="entry name" value="AfsR-DnrI-RedD_regulator"/>
</dbReference>
<feature type="region of interest" description="Disordered" evidence="7">
    <location>
        <begin position="494"/>
        <end position="515"/>
    </location>
</feature>
<evidence type="ECO:0000256" key="5">
    <source>
        <dbReference type="ARBA" id="ARBA00023163"/>
    </source>
</evidence>